<dbReference type="Pfam" id="PF01381">
    <property type="entry name" value="HTH_3"/>
    <property type="match status" value="1"/>
</dbReference>
<dbReference type="RefSeq" id="WP_374039507.1">
    <property type="nucleotide sequence ID" value="NZ_CP169083.1"/>
</dbReference>
<organism evidence="2 3">
    <name type="scientific">Brevundimonas staleyi</name>
    <dbReference type="NCBI Taxonomy" id="74326"/>
    <lineage>
        <taxon>Bacteria</taxon>
        <taxon>Pseudomonadati</taxon>
        <taxon>Pseudomonadota</taxon>
        <taxon>Alphaproteobacteria</taxon>
        <taxon>Caulobacterales</taxon>
        <taxon>Caulobacteraceae</taxon>
        <taxon>Brevundimonas</taxon>
    </lineage>
</organism>
<feature type="domain" description="HTH cro/C1-type" evidence="1">
    <location>
        <begin position="38"/>
        <end position="92"/>
    </location>
</feature>
<accession>A0ABW0FQ91</accession>
<proteinExistence type="predicted"/>
<gene>
    <name evidence="2" type="ORF">ACFPIE_05595</name>
</gene>
<name>A0ABW0FQ91_9CAUL</name>
<evidence type="ECO:0000313" key="3">
    <source>
        <dbReference type="Proteomes" id="UP001596152"/>
    </source>
</evidence>
<dbReference type="InterPro" id="IPR010982">
    <property type="entry name" value="Lambda_DNA-bd_dom_sf"/>
</dbReference>
<dbReference type="CDD" id="cd00093">
    <property type="entry name" value="HTH_XRE"/>
    <property type="match status" value="1"/>
</dbReference>
<sequence>MTEGGGGRPTIAFDPDAATADAALDKCDVIDAHVGRQIKTVRMLCGMSQPDLAGPLGVTFQQLQKYERGENRIAASKLYLAASTLKVDINRFFEGLPDPTGGVSDQALLTAQRDMVAFLAEPEGRDLALHLPKLTRPLRSHVAKLVRAMAGQATADRALED</sequence>
<dbReference type="Gene3D" id="1.10.260.40">
    <property type="entry name" value="lambda repressor-like DNA-binding domains"/>
    <property type="match status" value="1"/>
</dbReference>
<dbReference type="Proteomes" id="UP001596152">
    <property type="component" value="Unassembled WGS sequence"/>
</dbReference>
<dbReference type="InterPro" id="IPR001387">
    <property type="entry name" value="Cro/C1-type_HTH"/>
</dbReference>
<comment type="caution">
    <text evidence="2">The sequence shown here is derived from an EMBL/GenBank/DDBJ whole genome shotgun (WGS) entry which is preliminary data.</text>
</comment>
<dbReference type="EMBL" id="JBHSLF010000013">
    <property type="protein sequence ID" value="MFC5343381.1"/>
    <property type="molecule type" value="Genomic_DNA"/>
</dbReference>
<evidence type="ECO:0000259" key="1">
    <source>
        <dbReference type="PROSITE" id="PS50943"/>
    </source>
</evidence>
<protein>
    <submittedName>
        <fullName evidence="2">Helix-turn-helix domain-containing protein</fullName>
    </submittedName>
</protein>
<dbReference type="PROSITE" id="PS50943">
    <property type="entry name" value="HTH_CROC1"/>
    <property type="match status" value="1"/>
</dbReference>
<dbReference type="SMART" id="SM00530">
    <property type="entry name" value="HTH_XRE"/>
    <property type="match status" value="1"/>
</dbReference>
<keyword evidence="3" id="KW-1185">Reference proteome</keyword>
<evidence type="ECO:0000313" key="2">
    <source>
        <dbReference type="EMBL" id="MFC5343381.1"/>
    </source>
</evidence>
<dbReference type="SUPFAM" id="SSF47413">
    <property type="entry name" value="lambda repressor-like DNA-binding domains"/>
    <property type="match status" value="1"/>
</dbReference>
<reference evidence="3" key="1">
    <citation type="journal article" date="2019" name="Int. J. Syst. Evol. Microbiol.">
        <title>The Global Catalogue of Microorganisms (GCM) 10K type strain sequencing project: providing services to taxonomists for standard genome sequencing and annotation.</title>
        <authorList>
            <consortium name="The Broad Institute Genomics Platform"/>
            <consortium name="The Broad Institute Genome Sequencing Center for Infectious Disease"/>
            <person name="Wu L."/>
            <person name="Ma J."/>
        </authorList>
    </citation>
    <scope>NUCLEOTIDE SEQUENCE [LARGE SCALE GENOMIC DNA]</scope>
    <source>
        <strain evidence="3">JCM 12125</strain>
    </source>
</reference>